<feature type="transmembrane region" description="Helical" evidence="7">
    <location>
        <begin position="285"/>
        <end position="305"/>
    </location>
</feature>
<dbReference type="Gene3D" id="1.20.1250.20">
    <property type="entry name" value="MFS general substrate transporter like domains"/>
    <property type="match status" value="2"/>
</dbReference>
<keyword evidence="3" id="KW-1003">Cell membrane</keyword>
<dbReference type="EMBL" id="JAPNKA010000001">
    <property type="protein sequence ID" value="MCY1079520.1"/>
    <property type="molecule type" value="Genomic_DNA"/>
</dbReference>
<feature type="transmembrane region" description="Helical" evidence="7">
    <location>
        <begin position="137"/>
        <end position="159"/>
    </location>
</feature>
<keyword evidence="10" id="KW-1185">Reference proteome</keyword>
<dbReference type="InterPro" id="IPR001958">
    <property type="entry name" value="Tet-R_TetA/multi-R_MdtG-like"/>
</dbReference>
<dbReference type="SUPFAM" id="SSF103473">
    <property type="entry name" value="MFS general substrate transporter"/>
    <property type="match status" value="1"/>
</dbReference>
<evidence type="ECO:0000256" key="7">
    <source>
        <dbReference type="SAM" id="Phobius"/>
    </source>
</evidence>
<dbReference type="PROSITE" id="PS50850">
    <property type="entry name" value="MFS"/>
    <property type="match status" value="1"/>
</dbReference>
<evidence type="ECO:0000256" key="1">
    <source>
        <dbReference type="ARBA" id="ARBA00004651"/>
    </source>
</evidence>
<comment type="subcellular location">
    <subcellularLocation>
        <location evidence="1">Cell membrane</location>
        <topology evidence="1">Multi-pass membrane protein</topology>
    </subcellularLocation>
</comment>
<dbReference type="PANTHER" id="PTHR43414:SF6">
    <property type="entry name" value="MULTIDRUG RESISTANCE PROTEIN MDTG"/>
    <property type="match status" value="1"/>
</dbReference>
<proteinExistence type="predicted"/>
<feature type="transmembrane region" description="Helical" evidence="7">
    <location>
        <begin position="311"/>
        <end position="331"/>
    </location>
</feature>
<evidence type="ECO:0000256" key="2">
    <source>
        <dbReference type="ARBA" id="ARBA00022448"/>
    </source>
</evidence>
<keyword evidence="5 7" id="KW-1133">Transmembrane helix</keyword>
<dbReference type="InterPro" id="IPR036259">
    <property type="entry name" value="MFS_trans_sf"/>
</dbReference>
<dbReference type="Pfam" id="PF07690">
    <property type="entry name" value="MFS_1"/>
    <property type="match status" value="1"/>
</dbReference>
<feature type="transmembrane region" description="Helical" evidence="7">
    <location>
        <begin position="371"/>
        <end position="390"/>
    </location>
</feature>
<dbReference type="PANTHER" id="PTHR43414">
    <property type="entry name" value="MULTIDRUG RESISTANCE PROTEIN MDTG"/>
    <property type="match status" value="1"/>
</dbReference>
<dbReference type="InterPro" id="IPR011701">
    <property type="entry name" value="MFS"/>
</dbReference>
<dbReference type="Proteomes" id="UP001207654">
    <property type="component" value="Unassembled WGS sequence"/>
</dbReference>
<reference evidence="9 10" key="1">
    <citation type="submission" date="2022-11" db="EMBL/GenBank/DDBJ databases">
        <title>Minimal conservation of predation-associated metabolite biosynthetic gene clusters underscores biosynthetic potential of Myxococcota including descriptions for ten novel species: Archangium lansinium sp. nov., Myxococcus landrumus sp. nov., Nannocystis bai.</title>
        <authorList>
            <person name="Ahearne A."/>
            <person name="Stevens C."/>
            <person name="Phillips K."/>
        </authorList>
    </citation>
    <scope>NUCLEOTIDE SEQUENCE [LARGE SCALE GENOMIC DNA]</scope>
    <source>
        <strain evidence="9 10">MIWBW</strain>
    </source>
</reference>
<keyword evidence="6 7" id="KW-0472">Membrane</keyword>
<evidence type="ECO:0000256" key="3">
    <source>
        <dbReference type="ARBA" id="ARBA00022475"/>
    </source>
</evidence>
<feature type="transmembrane region" description="Helical" evidence="7">
    <location>
        <begin position="218"/>
        <end position="238"/>
    </location>
</feature>
<gene>
    <name evidence="9" type="ORF">OV287_34185</name>
</gene>
<evidence type="ECO:0000259" key="8">
    <source>
        <dbReference type="PROSITE" id="PS50850"/>
    </source>
</evidence>
<feature type="transmembrane region" description="Helical" evidence="7">
    <location>
        <begin position="104"/>
        <end position="125"/>
    </location>
</feature>
<evidence type="ECO:0000256" key="4">
    <source>
        <dbReference type="ARBA" id="ARBA00022692"/>
    </source>
</evidence>
<feature type="transmembrane region" description="Helical" evidence="7">
    <location>
        <begin position="80"/>
        <end position="98"/>
    </location>
</feature>
<feature type="transmembrane region" description="Helical" evidence="7">
    <location>
        <begin position="343"/>
        <end position="365"/>
    </location>
</feature>
<evidence type="ECO:0000313" key="10">
    <source>
        <dbReference type="Proteomes" id="UP001207654"/>
    </source>
</evidence>
<feature type="transmembrane region" description="Helical" evidence="7">
    <location>
        <begin position="250"/>
        <end position="273"/>
    </location>
</feature>
<keyword evidence="4 7" id="KW-0812">Transmembrane</keyword>
<dbReference type="PRINTS" id="PR01035">
    <property type="entry name" value="TCRTETA"/>
</dbReference>
<dbReference type="InterPro" id="IPR020846">
    <property type="entry name" value="MFS_dom"/>
</dbReference>
<feature type="transmembrane region" description="Helical" evidence="7">
    <location>
        <begin position="12"/>
        <end position="35"/>
    </location>
</feature>
<accession>A0ABT4ACY1</accession>
<evidence type="ECO:0000256" key="6">
    <source>
        <dbReference type="ARBA" id="ARBA00023136"/>
    </source>
</evidence>
<feature type="domain" description="Major facilitator superfamily (MFS) profile" evidence="8">
    <location>
        <begin position="9"/>
        <end position="396"/>
    </location>
</feature>
<keyword evidence="2" id="KW-0813">Transport</keyword>
<name>A0ABT4ACY1_9BACT</name>
<feature type="transmembrane region" description="Helical" evidence="7">
    <location>
        <begin position="47"/>
        <end position="68"/>
    </location>
</feature>
<dbReference type="RefSeq" id="WP_267538235.1">
    <property type="nucleotide sequence ID" value="NZ_JAPNKA010000001.1"/>
</dbReference>
<comment type="caution">
    <text evidence="9">The sequence shown here is derived from an EMBL/GenBank/DDBJ whole genome shotgun (WGS) entry which is preliminary data.</text>
</comment>
<organism evidence="9 10">
    <name type="scientific">Archangium lansingense</name>
    <dbReference type="NCBI Taxonomy" id="2995310"/>
    <lineage>
        <taxon>Bacteria</taxon>
        <taxon>Pseudomonadati</taxon>
        <taxon>Myxococcota</taxon>
        <taxon>Myxococcia</taxon>
        <taxon>Myxococcales</taxon>
        <taxon>Cystobacterineae</taxon>
        <taxon>Archangiaceae</taxon>
        <taxon>Archangium</taxon>
    </lineage>
</organism>
<sequence length="406" mass="42829">MQLDERERNLRVLWGSHFLSVTSLCVIAPLLPFFLRELGATSQASALTWSGFALAAPAVTYAVTAPLWGRLGDRWGQKWMVVRALAGLALTLILMGYAETPFQFFLLRLLQGAFGGVVSAGTALASTQASAESRGQVLGRLESAVAAGSLMGPIIGGVLMDWWSFRHLLILLGGLLGLSAVAAVGLLNRDRPVASVAPRAGIWGTFGQLLGERRVRRFLVAGICANLGVYGLVAILAARVKELSPLHTHAATWVGVMQAVTWAAALFGAPWWGRRNDTSLVERNFIIASLLCGTGVALQALPLGLEWLLPWRALQGFGFSALLPSALLIVSQAAPESQRGAHIGAANSLLVVGQIGGSLVSAFLARSLSPAWIFVTMSACFVAGAAAVWAPQKSSDTVAREGAVQS</sequence>
<evidence type="ECO:0000313" key="9">
    <source>
        <dbReference type="EMBL" id="MCY1079520.1"/>
    </source>
</evidence>
<protein>
    <submittedName>
        <fullName evidence="9">MFS transporter</fullName>
    </submittedName>
</protein>
<feature type="transmembrane region" description="Helical" evidence="7">
    <location>
        <begin position="165"/>
        <end position="187"/>
    </location>
</feature>
<evidence type="ECO:0000256" key="5">
    <source>
        <dbReference type="ARBA" id="ARBA00022989"/>
    </source>
</evidence>